<dbReference type="Gene3D" id="3.40.50.880">
    <property type="match status" value="1"/>
</dbReference>
<dbReference type="PANTHER" id="PTHR10224">
    <property type="entry name" value="ES1 PROTEIN HOMOLOG, MITOCHONDRIAL"/>
    <property type="match status" value="1"/>
</dbReference>
<dbReference type="AlphaFoldDB" id="A0A2N7JQZ6"/>
<dbReference type="CDD" id="cd03133">
    <property type="entry name" value="GATase1_ES1"/>
    <property type="match status" value="1"/>
</dbReference>
<gene>
    <name evidence="2" type="ORF">BCT54_03385</name>
</gene>
<protein>
    <recommendedName>
        <fullName evidence="1">Glyoxalase</fullName>
    </recommendedName>
</protein>
<sequence length="215" mass="23365">MKKIAVVLSGCGVFDGAEINEVVLTLLALEEQGIDYQCFAPDKPQAHTINHLQGAEKEQSRNVLEESARIVRGNVTSLLELNEHEFSALIVPGGFGVAKNLSTFAFDGVNFSIDSSFQDTMLAFANKRKPVGYMCIAPVLLPKVYNGVRCTIGFDQDTANVINDLNGIHIDCAVDNIVIDTDYNVVTTPAYMLANNIGDAKRGIDKLVKQVVSMI</sequence>
<comment type="catalytic activity">
    <reaction evidence="1">
        <text>glyoxal + H2O = glycolate + H(+)</text>
        <dbReference type="Rhea" id="RHEA:51672"/>
        <dbReference type="ChEBI" id="CHEBI:15377"/>
        <dbReference type="ChEBI" id="CHEBI:15378"/>
        <dbReference type="ChEBI" id="CHEBI:29805"/>
        <dbReference type="ChEBI" id="CHEBI:34779"/>
    </reaction>
</comment>
<dbReference type="PANTHER" id="PTHR10224:SF12">
    <property type="entry name" value="GLYOXALASE ELBB"/>
    <property type="match status" value="1"/>
</dbReference>
<organism evidence="2 3">
    <name type="scientific">Vibrio splendidus</name>
    <dbReference type="NCBI Taxonomy" id="29497"/>
    <lineage>
        <taxon>Bacteria</taxon>
        <taxon>Pseudomonadati</taxon>
        <taxon>Pseudomonadota</taxon>
        <taxon>Gammaproteobacteria</taxon>
        <taxon>Vibrionales</taxon>
        <taxon>Vibrionaceae</taxon>
        <taxon>Vibrio</taxon>
    </lineage>
</organism>
<dbReference type="PIRSF" id="PIRSF006320">
    <property type="entry name" value="Elb2"/>
    <property type="match status" value="1"/>
</dbReference>
<accession>A0A2N7JQZ6</accession>
<proteinExistence type="inferred from homology"/>
<comment type="function">
    <text evidence="1">Displays glyoxalase activity, catalyzing the conversion of glyoxal to glycolate.</text>
</comment>
<dbReference type="Proteomes" id="UP000235533">
    <property type="component" value="Unassembled WGS sequence"/>
</dbReference>
<dbReference type="GO" id="GO:0016829">
    <property type="term" value="F:lyase activity"/>
    <property type="evidence" value="ECO:0007669"/>
    <property type="project" value="UniProtKB-UniRule"/>
</dbReference>
<comment type="similarity">
    <text evidence="1">Belongs to the peptidase C56 family.</text>
</comment>
<keyword evidence="1" id="KW-0456">Lyase</keyword>
<dbReference type="NCBIfam" id="NF008747">
    <property type="entry name" value="PRK11780.1"/>
    <property type="match status" value="1"/>
</dbReference>
<evidence type="ECO:0000313" key="3">
    <source>
        <dbReference type="Proteomes" id="UP000235533"/>
    </source>
</evidence>
<dbReference type="RefSeq" id="WP_102552382.1">
    <property type="nucleotide sequence ID" value="NZ_MCZF01000114.1"/>
</dbReference>
<dbReference type="InterPro" id="IPR029062">
    <property type="entry name" value="Class_I_gatase-like"/>
</dbReference>
<evidence type="ECO:0000256" key="1">
    <source>
        <dbReference type="PIRNR" id="PIRNR006320"/>
    </source>
</evidence>
<reference evidence="3" key="1">
    <citation type="submission" date="2016-07" db="EMBL/GenBank/DDBJ databases">
        <title>Nontailed viruses are major unrecognized killers of bacteria in the ocean.</title>
        <authorList>
            <person name="Kauffman K."/>
            <person name="Hussain F."/>
            <person name="Yang J."/>
            <person name="Arevalo P."/>
            <person name="Brown J."/>
            <person name="Cutler M."/>
            <person name="Kelly L."/>
            <person name="Polz M.F."/>
        </authorList>
    </citation>
    <scope>NUCLEOTIDE SEQUENCE [LARGE SCALE GENOMIC DNA]</scope>
    <source>
        <strain evidence="3">10N.261.48.B5</strain>
    </source>
</reference>
<evidence type="ECO:0000313" key="2">
    <source>
        <dbReference type="EMBL" id="PMM53525.1"/>
    </source>
</evidence>
<comment type="caution">
    <text evidence="2">The sequence shown here is derived from an EMBL/GenBank/DDBJ whole genome shotgun (WGS) entry which is preliminary data.</text>
</comment>
<dbReference type="InterPro" id="IPR026041">
    <property type="entry name" value="ElbB"/>
</dbReference>
<dbReference type="EMBL" id="MCZF01000114">
    <property type="protein sequence ID" value="PMM53525.1"/>
    <property type="molecule type" value="Genomic_DNA"/>
</dbReference>
<dbReference type="SUPFAM" id="SSF52317">
    <property type="entry name" value="Class I glutamine amidotransferase-like"/>
    <property type="match status" value="1"/>
</dbReference>
<name>A0A2N7JQZ6_VIBSP</name>